<dbReference type="InterPro" id="IPR046540">
    <property type="entry name" value="DMFA2_C"/>
</dbReference>
<sequence length="810" mass="90240">MSIRDRLHNAQSLLPANSPQPVYQYEYTDMFGNQVFYYSFSSSTPAAWTANGIVFYAFNNQRSGSVPVYQYYAVDAGGRYRFMYSTNLYCAVGTSCGWYNSGISFYAFPNLRSYTKAVYAYVANSPQQRFYYTVNTLAEVGQNWGGWTNGGTAFYTPQLVLSDTYPTLEGYSSTTSVSPGETIKFYISDKTAQGTPVARTFNFYKVSSWGTPPALENDLSMESATVSVDSQDIYSCSIPDGCSWPLTLTKTIPSSGWESGLYYLKLDASRRIYFVVKPNSPAITSNILMVIPFSTWQAYNTWGGTSTYPDPSQNIARSAEASFNRPTIGDPGRHLSFIRSMLSKGYTLEFASDVDLHANPNLLTPYQLALFVGQNEYISKPMRQNLDFYVQNGGNMAVFGGNTSWFQIRLTSDSLGNANRLLICYKTKDQINDTSDPVFTSSDKSTTTFNWYQPILNYPENQTFGLSYRYGTIFGPPSMSVVNAGAFEVKQANHWVYENTGAQDFQLFGLFFQNGVIVPSLTAGGGEGDSLLFKCEGENNSCPVDTNAHSTENKKLYPTGVDGAPINFQILAYMDARLNPNGYSRSGNNPDKNDHTGAVMGLFENNGTVFNGGIYDWHIGLEYENGRNALDLNIGSNIVSKIVWNVINKLSQPKTLLQKATTAIYQYSDLLNGQQSLYYSRLPFLPKNLIRNGQVVYKYDGQAFYAFDRALTDAVPVYQYQAQDPDGLFRFMYSPNQFCPVGTGCLGWTNVGIAFYAYLSQRPGTIPVYAYSVDSPVQKFMYSPNLYCVTGTDCLGWHNNGPAFYVPDSK</sequence>
<evidence type="ECO:0000313" key="3">
    <source>
        <dbReference type="EMBL" id="TGM14979.1"/>
    </source>
</evidence>
<feature type="domain" description="DUF5648" evidence="1">
    <location>
        <begin position="46"/>
        <end position="156"/>
    </location>
</feature>
<dbReference type="Proteomes" id="UP000297422">
    <property type="component" value="Unassembled WGS sequence"/>
</dbReference>
<feature type="domain" description="DUF5648" evidence="1">
    <location>
        <begin position="695"/>
        <end position="806"/>
    </location>
</feature>
<accession>A0ABY2N3H8</accession>
<name>A0ABY2N3H8_9LEPT</name>
<proteinExistence type="predicted"/>
<dbReference type="RefSeq" id="WP_135685222.1">
    <property type="nucleotide sequence ID" value="NZ_RQEQ01000021.1"/>
</dbReference>
<dbReference type="Pfam" id="PF20254">
    <property type="entry name" value="DMFA2_C"/>
    <property type="match status" value="1"/>
</dbReference>
<feature type="domain" description="N,N-dimethylformamidase beta subunit-like C-terminal" evidence="2">
    <location>
        <begin position="240"/>
        <end position="624"/>
    </location>
</feature>
<keyword evidence="4" id="KW-1185">Reference proteome</keyword>
<dbReference type="InterPro" id="IPR043708">
    <property type="entry name" value="DUF5648"/>
</dbReference>
<comment type="caution">
    <text evidence="3">The sequence shown here is derived from an EMBL/GenBank/DDBJ whole genome shotgun (WGS) entry which is preliminary data.</text>
</comment>
<evidence type="ECO:0000259" key="1">
    <source>
        <dbReference type="Pfam" id="PF18885"/>
    </source>
</evidence>
<reference evidence="4" key="1">
    <citation type="journal article" date="2019" name="PLoS Negl. Trop. Dis.">
        <title>Revisiting the worldwide diversity of Leptospira species in the environment.</title>
        <authorList>
            <person name="Vincent A.T."/>
            <person name="Schiettekatte O."/>
            <person name="Bourhy P."/>
            <person name="Veyrier F.J."/>
            <person name="Picardeau M."/>
        </authorList>
    </citation>
    <scope>NUCLEOTIDE SEQUENCE [LARGE SCALE GENOMIC DNA]</scope>
    <source>
        <strain evidence="4">201702407</strain>
    </source>
</reference>
<protein>
    <submittedName>
        <fullName evidence="3">Uncharacterized protein</fullName>
    </submittedName>
</protein>
<dbReference type="EMBL" id="RQGT01000071">
    <property type="protein sequence ID" value="TGM14979.1"/>
    <property type="molecule type" value="Genomic_DNA"/>
</dbReference>
<organism evidence="3 4">
    <name type="scientific">Leptospira stimsonii</name>
    <dbReference type="NCBI Taxonomy" id="2202203"/>
    <lineage>
        <taxon>Bacteria</taxon>
        <taxon>Pseudomonadati</taxon>
        <taxon>Spirochaetota</taxon>
        <taxon>Spirochaetia</taxon>
        <taxon>Leptospirales</taxon>
        <taxon>Leptospiraceae</taxon>
        <taxon>Leptospira</taxon>
    </lineage>
</organism>
<evidence type="ECO:0000259" key="2">
    <source>
        <dbReference type="Pfam" id="PF20254"/>
    </source>
</evidence>
<gene>
    <name evidence="3" type="ORF">EHQ90_10925</name>
</gene>
<dbReference type="Pfam" id="PF18885">
    <property type="entry name" value="DUF5648"/>
    <property type="match status" value="2"/>
</dbReference>
<evidence type="ECO:0000313" key="4">
    <source>
        <dbReference type="Proteomes" id="UP000297422"/>
    </source>
</evidence>